<proteinExistence type="predicted"/>
<dbReference type="InterPro" id="IPR000182">
    <property type="entry name" value="GNAT_dom"/>
</dbReference>
<evidence type="ECO:0000313" key="3">
    <source>
        <dbReference type="Proteomes" id="UP000557857"/>
    </source>
</evidence>
<protein>
    <submittedName>
        <fullName evidence="2">GNAT family N-acetyltransferase</fullName>
    </submittedName>
</protein>
<evidence type="ECO:0000313" key="2">
    <source>
        <dbReference type="EMBL" id="NMP59179.1"/>
    </source>
</evidence>
<gene>
    <name evidence="2" type="ORF">HI921_12045</name>
</gene>
<dbReference type="PROSITE" id="PS51186">
    <property type="entry name" value="GNAT"/>
    <property type="match status" value="1"/>
</dbReference>
<dbReference type="RefSeq" id="WP_169058929.1">
    <property type="nucleotide sequence ID" value="NZ_BQWJ01000017.1"/>
</dbReference>
<dbReference type="CDD" id="cd04301">
    <property type="entry name" value="NAT_SF"/>
    <property type="match status" value="1"/>
</dbReference>
<comment type="caution">
    <text evidence="2">The sequence shown here is derived from an EMBL/GenBank/DDBJ whole genome shotgun (WGS) entry which is preliminary data.</text>
</comment>
<dbReference type="PANTHER" id="PTHR43415">
    <property type="entry name" value="SPERMIDINE N(1)-ACETYLTRANSFERASE"/>
    <property type="match status" value="1"/>
</dbReference>
<keyword evidence="2" id="KW-0808">Transferase</keyword>
<evidence type="ECO:0000259" key="1">
    <source>
        <dbReference type="PROSITE" id="PS51186"/>
    </source>
</evidence>
<dbReference type="PANTHER" id="PTHR43415:SF3">
    <property type="entry name" value="GNAT-FAMILY ACETYLTRANSFERASE"/>
    <property type="match status" value="1"/>
</dbReference>
<reference evidence="2 3" key="1">
    <citation type="submission" date="2020-04" db="EMBL/GenBank/DDBJ databases">
        <authorList>
            <person name="Abaymova A."/>
            <person name="Teymurazov M."/>
            <person name="Tazyna O."/>
            <person name="Chatushin Y."/>
            <person name="Svetoch E."/>
            <person name="Pereligyn V."/>
            <person name="Pohylenko V."/>
            <person name="Platonov M."/>
            <person name="Kartsev N."/>
            <person name="Skryabin Y."/>
            <person name="Sizova A."/>
            <person name="Solomentsev V."/>
            <person name="Kislichkina A."/>
            <person name="Bogun A."/>
        </authorList>
    </citation>
    <scope>NUCLEOTIDE SEQUENCE [LARGE SCALE GENOMIC DNA]</scope>
    <source>
        <strain evidence="3">SCPM-O-B-8398 (E28)</strain>
    </source>
</reference>
<dbReference type="GO" id="GO:0016747">
    <property type="term" value="F:acyltransferase activity, transferring groups other than amino-acyl groups"/>
    <property type="evidence" value="ECO:0007669"/>
    <property type="project" value="InterPro"/>
</dbReference>
<dbReference type="Pfam" id="PF13302">
    <property type="entry name" value="Acetyltransf_3"/>
    <property type="match status" value="1"/>
</dbReference>
<dbReference type="AlphaFoldDB" id="A0A848MZP7"/>
<organism evidence="2 3">
    <name type="scientific">Enterococcus mundtii</name>
    <dbReference type="NCBI Taxonomy" id="53346"/>
    <lineage>
        <taxon>Bacteria</taxon>
        <taxon>Bacillati</taxon>
        <taxon>Bacillota</taxon>
        <taxon>Bacilli</taxon>
        <taxon>Lactobacillales</taxon>
        <taxon>Enterococcaceae</taxon>
        <taxon>Enterococcus</taxon>
    </lineage>
</organism>
<dbReference type="InterPro" id="IPR016181">
    <property type="entry name" value="Acyl_CoA_acyltransferase"/>
</dbReference>
<dbReference type="Gene3D" id="3.40.630.30">
    <property type="match status" value="1"/>
</dbReference>
<dbReference type="Proteomes" id="UP000557857">
    <property type="component" value="Unassembled WGS sequence"/>
</dbReference>
<name>A0A848MZP7_ENTMU</name>
<sequence length="177" mass="20723">MKGKSHVIKNERIKLRPMEIEDGKHLYKWKNSEEVFKYLGGGFKPQSFFELNEFLPQLCRITEKNYRFIILNAKNNLPIGLIGLYDINNIHRNCEVGLYIGDEDYLNMGIGTDALKLIEEYAKNYLNIRKISLSVVSENIGAVSFWEKNSYKLVGVKKEDRYIQGKYCDVEIREKFL</sequence>
<dbReference type="SUPFAM" id="SSF55729">
    <property type="entry name" value="Acyl-CoA N-acyltransferases (Nat)"/>
    <property type="match status" value="1"/>
</dbReference>
<dbReference type="EMBL" id="JABCAG010000039">
    <property type="protein sequence ID" value="NMP59179.1"/>
    <property type="molecule type" value="Genomic_DNA"/>
</dbReference>
<feature type="domain" description="N-acetyltransferase" evidence="1">
    <location>
        <begin position="13"/>
        <end position="177"/>
    </location>
</feature>
<accession>A0A848MZP7</accession>